<dbReference type="InterPro" id="IPR000832">
    <property type="entry name" value="GPCR_2_secretin-like"/>
</dbReference>
<reference evidence="14" key="1">
    <citation type="submission" date="2021-02" db="EMBL/GenBank/DDBJ databases">
        <authorList>
            <person name="Nowell W R."/>
        </authorList>
    </citation>
    <scope>NUCLEOTIDE SEQUENCE</scope>
</reference>
<dbReference type="Pfam" id="PF02793">
    <property type="entry name" value="HRM"/>
    <property type="match status" value="1"/>
</dbReference>
<organism evidence="14 15">
    <name type="scientific">Rotaria sordida</name>
    <dbReference type="NCBI Taxonomy" id="392033"/>
    <lineage>
        <taxon>Eukaryota</taxon>
        <taxon>Metazoa</taxon>
        <taxon>Spiralia</taxon>
        <taxon>Gnathifera</taxon>
        <taxon>Rotifera</taxon>
        <taxon>Eurotatoria</taxon>
        <taxon>Bdelloidea</taxon>
        <taxon>Philodinida</taxon>
        <taxon>Philodinidae</taxon>
        <taxon>Rotaria</taxon>
    </lineage>
</organism>
<keyword evidence="9" id="KW-0325">Glycoprotein</keyword>
<dbReference type="InterPro" id="IPR001879">
    <property type="entry name" value="GPCR_2_extracellular_dom"/>
</dbReference>
<dbReference type="InterPro" id="IPR036445">
    <property type="entry name" value="GPCR_2_extracell_dom_sf"/>
</dbReference>
<feature type="transmembrane region" description="Helical" evidence="11">
    <location>
        <begin position="188"/>
        <end position="207"/>
    </location>
</feature>
<feature type="transmembrane region" description="Helical" evidence="11">
    <location>
        <begin position="281"/>
        <end position="301"/>
    </location>
</feature>
<feature type="transmembrane region" description="Helical" evidence="11">
    <location>
        <begin position="329"/>
        <end position="350"/>
    </location>
</feature>
<feature type="transmembrane region" description="Helical" evidence="11">
    <location>
        <begin position="403"/>
        <end position="427"/>
    </location>
</feature>
<feature type="transmembrane region" description="Helical" evidence="11">
    <location>
        <begin position="21"/>
        <end position="41"/>
    </location>
</feature>
<comment type="similarity">
    <text evidence="2">Belongs to the G-protein coupled receptor 2 family.</text>
</comment>
<dbReference type="PROSITE" id="PS50261">
    <property type="entry name" value="G_PROTEIN_RECEP_F2_4"/>
    <property type="match status" value="1"/>
</dbReference>
<dbReference type="InterPro" id="IPR050332">
    <property type="entry name" value="GPCR_2"/>
</dbReference>
<dbReference type="Gene3D" id="4.10.1240.10">
    <property type="entry name" value="GPCR, family 2, extracellular hormone receptor domain"/>
    <property type="match status" value="1"/>
</dbReference>
<dbReference type="GO" id="GO:0008528">
    <property type="term" value="F:G protein-coupled peptide receptor activity"/>
    <property type="evidence" value="ECO:0007669"/>
    <property type="project" value="TreeGrafter"/>
</dbReference>
<dbReference type="PANTHER" id="PTHR45620">
    <property type="entry name" value="PDF RECEPTOR-LIKE PROTEIN-RELATED"/>
    <property type="match status" value="1"/>
</dbReference>
<dbReference type="Proteomes" id="UP000663864">
    <property type="component" value="Unassembled WGS sequence"/>
</dbReference>
<dbReference type="SUPFAM" id="SSF111418">
    <property type="entry name" value="Hormone receptor domain"/>
    <property type="match status" value="1"/>
</dbReference>
<dbReference type="EMBL" id="CAJNOT010001065">
    <property type="protein sequence ID" value="CAF1138520.1"/>
    <property type="molecule type" value="Genomic_DNA"/>
</dbReference>
<evidence type="ECO:0000256" key="8">
    <source>
        <dbReference type="ARBA" id="ARBA00023170"/>
    </source>
</evidence>
<evidence type="ECO:0000256" key="4">
    <source>
        <dbReference type="ARBA" id="ARBA00022692"/>
    </source>
</evidence>
<evidence type="ECO:0000313" key="14">
    <source>
        <dbReference type="EMBL" id="CAF1138520.1"/>
    </source>
</evidence>
<dbReference type="GO" id="GO:0017046">
    <property type="term" value="F:peptide hormone binding"/>
    <property type="evidence" value="ECO:0007669"/>
    <property type="project" value="TreeGrafter"/>
</dbReference>
<dbReference type="PANTHER" id="PTHR45620:SF1">
    <property type="entry name" value="G-PROTEIN COUPLED RECEPTORS FAMILY 2 PROFILE 2 DOMAIN-CONTAINING PROTEIN"/>
    <property type="match status" value="1"/>
</dbReference>
<dbReference type="PROSITE" id="PS00649">
    <property type="entry name" value="G_PROTEIN_RECEP_F2_1"/>
    <property type="match status" value="1"/>
</dbReference>
<evidence type="ECO:0000256" key="6">
    <source>
        <dbReference type="ARBA" id="ARBA00023040"/>
    </source>
</evidence>
<evidence type="ECO:0000256" key="11">
    <source>
        <dbReference type="SAM" id="Phobius"/>
    </source>
</evidence>
<evidence type="ECO:0000259" key="13">
    <source>
        <dbReference type="PROSITE" id="PS50261"/>
    </source>
</evidence>
<evidence type="ECO:0000256" key="9">
    <source>
        <dbReference type="ARBA" id="ARBA00023180"/>
    </source>
</evidence>
<gene>
    <name evidence="14" type="ORF">ZHD862_LOCUS19518</name>
</gene>
<keyword evidence="4 11" id="KW-0812">Transmembrane</keyword>
<feature type="transmembrane region" description="Helical" evidence="11">
    <location>
        <begin position="155"/>
        <end position="176"/>
    </location>
</feature>
<evidence type="ECO:0000256" key="1">
    <source>
        <dbReference type="ARBA" id="ARBA00004651"/>
    </source>
</evidence>
<dbReference type="Gene3D" id="1.20.1070.10">
    <property type="entry name" value="Rhodopsin 7-helix transmembrane proteins"/>
    <property type="match status" value="1"/>
</dbReference>
<dbReference type="InterPro" id="IPR017981">
    <property type="entry name" value="GPCR_2-like_7TM"/>
</dbReference>
<dbReference type="PRINTS" id="PR00249">
    <property type="entry name" value="GPCRSECRETIN"/>
</dbReference>
<feature type="transmembrane region" description="Helical" evidence="11">
    <location>
        <begin position="371"/>
        <end position="391"/>
    </location>
</feature>
<keyword evidence="6" id="KW-0297">G-protein coupled receptor</keyword>
<keyword evidence="10" id="KW-0807">Transducer</keyword>
<dbReference type="PROSITE" id="PS50227">
    <property type="entry name" value="G_PROTEIN_RECEP_F2_3"/>
    <property type="match status" value="1"/>
</dbReference>
<comment type="caution">
    <text evidence="14">The sequence shown here is derived from an EMBL/GenBank/DDBJ whole genome shotgun (WGS) entry which is preliminary data.</text>
</comment>
<evidence type="ECO:0000256" key="5">
    <source>
        <dbReference type="ARBA" id="ARBA00022989"/>
    </source>
</evidence>
<feature type="domain" description="G-protein coupled receptors family 2 profile 2" evidence="13">
    <location>
        <begin position="153"/>
        <end position="428"/>
    </location>
</feature>
<keyword evidence="8" id="KW-0675">Receptor</keyword>
<evidence type="ECO:0000313" key="15">
    <source>
        <dbReference type="Proteomes" id="UP000663864"/>
    </source>
</evidence>
<sequence>MTLAININGQRKTFCYRWKRSQASIIIFNIILLILTTTSKIDSTTKKKLMAHACTSLYNTSLWTVNHSYCPAYFDRISCWPPTEAGVRRIIPCPAYIFPDASSNTYASLLCTNESRWEERSHYELCIGCSSVDSLDLNTTDIFLIPLNFLIIRKYFIICANGLSIILLTIGIFILLGNRRLRQYSRNILHVNIFLVFLIRSIIKLIAEIFMNKGYFSHNVFERIDACNQTTIYFKEDQLLDCKLFTILINYINSSVSHWFVFCEALYLYRLLRAKVYKDKIRWYILMGWLVPLFLTIITYTTRYMLKKDLYTCWFEPSIYDWILHGPNMILQILNFLIFNYVCILLVRKLNRTYRTVTSPEKRRLAKYSRLARSTLILLPLFGFHYILFMWNIKPFLIPNLILIHLTVHTISSSLQGLIVASIYTILNSEVQREILRSLDRCLMRHYSSWEQPNYFHNYINKLEDKRLNYLGNQKRVSMPVQYRQTESDILVQHNRLTRKNKSRSI</sequence>
<dbReference type="Pfam" id="PF00002">
    <property type="entry name" value="7tm_2"/>
    <property type="match status" value="1"/>
</dbReference>
<protein>
    <submittedName>
        <fullName evidence="14">Uncharacterized protein</fullName>
    </submittedName>
</protein>
<dbReference type="GO" id="GO:0007166">
    <property type="term" value="P:cell surface receptor signaling pathway"/>
    <property type="evidence" value="ECO:0007669"/>
    <property type="project" value="InterPro"/>
</dbReference>
<comment type="subcellular location">
    <subcellularLocation>
        <location evidence="1">Cell membrane</location>
        <topology evidence="1">Multi-pass membrane protein</topology>
    </subcellularLocation>
</comment>
<keyword evidence="7 11" id="KW-0472">Membrane</keyword>
<keyword evidence="3" id="KW-1003">Cell membrane</keyword>
<evidence type="ECO:0000256" key="3">
    <source>
        <dbReference type="ARBA" id="ARBA00022475"/>
    </source>
</evidence>
<name>A0A814RX27_9BILA</name>
<evidence type="ECO:0000256" key="2">
    <source>
        <dbReference type="ARBA" id="ARBA00005314"/>
    </source>
</evidence>
<dbReference type="GO" id="GO:0005886">
    <property type="term" value="C:plasma membrane"/>
    <property type="evidence" value="ECO:0007669"/>
    <property type="project" value="UniProtKB-SubCell"/>
</dbReference>
<accession>A0A814RX27</accession>
<feature type="transmembrane region" description="Helical" evidence="11">
    <location>
        <begin position="244"/>
        <end position="269"/>
    </location>
</feature>
<proteinExistence type="inferred from homology"/>
<evidence type="ECO:0000259" key="12">
    <source>
        <dbReference type="PROSITE" id="PS50227"/>
    </source>
</evidence>
<dbReference type="SMART" id="SM00008">
    <property type="entry name" value="HormR"/>
    <property type="match status" value="1"/>
</dbReference>
<feature type="domain" description="G-protein coupled receptors family 2 profile 1" evidence="12">
    <location>
        <begin position="53"/>
        <end position="133"/>
    </location>
</feature>
<dbReference type="AlphaFoldDB" id="A0A814RX27"/>
<evidence type="ECO:0000256" key="10">
    <source>
        <dbReference type="ARBA" id="ARBA00023224"/>
    </source>
</evidence>
<keyword evidence="5 11" id="KW-1133">Transmembrane helix</keyword>
<dbReference type="InterPro" id="IPR017983">
    <property type="entry name" value="GPCR_2_secretin-like_CS"/>
</dbReference>
<dbReference type="GO" id="GO:0007188">
    <property type="term" value="P:adenylate cyclase-modulating G protein-coupled receptor signaling pathway"/>
    <property type="evidence" value="ECO:0007669"/>
    <property type="project" value="TreeGrafter"/>
</dbReference>
<evidence type="ECO:0000256" key="7">
    <source>
        <dbReference type="ARBA" id="ARBA00023136"/>
    </source>
</evidence>